<keyword evidence="12 18" id="KW-0472">Membrane</keyword>
<feature type="transmembrane region" description="Helical" evidence="18">
    <location>
        <begin position="38"/>
        <end position="56"/>
    </location>
</feature>
<evidence type="ECO:0000256" key="1">
    <source>
        <dbReference type="ARBA" id="ARBA00004240"/>
    </source>
</evidence>
<evidence type="ECO:0000256" key="10">
    <source>
        <dbReference type="ARBA" id="ARBA00022989"/>
    </source>
</evidence>
<reference evidence="19 20" key="1">
    <citation type="submission" date="2022-01" db="EMBL/GenBank/DDBJ databases">
        <title>A high-quality chromosome-level genome assembly of rohu carp, Labeo rohita.</title>
        <authorList>
            <person name="Arick M.A. II"/>
            <person name="Hsu C.-Y."/>
            <person name="Magbanua Z."/>
            <person name="Pechanova O."/>
            <person name="Grover C."/>
            <person name="Miller E."/>
            <person name="Thrash A."/>
            <person name="Ezzel L."/>
            <person name="Alam S."/>
            <person name="Benzie J."/>
            <person name="Hamilton M."/>
            <person name="Karsi A."/>
            <person name="Lawrence M.L."/>
            <person name="Peterson D.G."/>
        </authorList>
    </citation>
    <scope>NUCLEOTIDE SEQUENCE [LARGE SCALE GENOMIC DNA]</scope>
    <source>
        <strain evidence="20">BAU-BD-2019</strain>
        <tissue evidence="19">Blood</tissue>
    </source>
</reference>
<protein>
    <recommendedName>
        <fullName evidence="15">UDP-GalNAc:beta-1,3-N-acetylgalactosaminyltransferase 2</fullName>
        <ecNumber evidence="14">2.4.1.313</ecNumber>
    </recommendedName>
    <alternativeName>
        <fullName evidence="16">Beta-1,3-N-acetylgalactosaminyltransferase II</fullName>
    </alternativeName>
</protein>
<evidence type="ECO:0000256" key="13">
    <source>
        <dbReference type="ARBA" id="ARBA00023180"/>
    </source>
</evidence>
<accession>A0ABQ8M5F6</accession>
<comment type="subcellular location">
    <subcellularLocation>
        <location evidence="1">Endoplasmic reticulum</location>
    </subcellularLocation>
    <subcellularLocation>
        <location evidence="2">Golgi apparatus membrane</location>
        <topology evidence="2">Single-pass type II membrane protein</topology>
    </subcellularLocation>
</comment>
<dbReference type="PANTHER" id="PTHR11214:SF219">
    <property type="entry name" value="UDP-GALNAC:BETA-1,3-N-ACETYLGALACTOSAMINYLTRANSFERASE 2"/>
    <property type="match status" value="1"/>
</dbReference>
<comment type="similarity">
    <text evidence="4">Belongs to the glycosyltransferase 31 family.</text>
</comment>
<evidence type="ECO:0000256" key="17">
    <source>
        <dbReference type="ARBA" id="ARBA00047667"/>
    </source>
</evidence>
<keyword evidence="13" id="KW-0325">Glycoprotein</keyword>
<sequence>MTRARPTLITTQRCASSRRSVRLCAQPVKRRRPSMRSAAAALFPCVIAVLLHWFGWTERTALLLGFGSADNQKAVHEVLVGVLSARHHHELRQAIRDTWLGYLKHHPHFQKRVMVKFIIGEHGCSVPEEDREDPYSCSLLNLTETAAGQEMAILSVPDTSALVPSDVSAVSLDFKVLHSVVITQLGVFPNGPRDDFKGNVTVRLFQVDQEEPVVTARFSTLSPGTRVGGMFYKPVEQFILPKGFEGTLLWEAQDSTGLMSVNTSAVHLNNGGGVLKFGSIEEGTLPHRSALGFPGLAGGFTFSVYDVQVLSELLRGRAGRQRIRAAQLREEDQALREESIRHGDMVFVDVVDTYRNVPLKLLQFYKWLVLHPITSQTSFSRSVGNADFNLLLKTDDDCYIDVDAVLLKTERKRLSQSSLWWGNFRQNWAVDRVGKWQELEYASPAYPAFACGSGYVVSRDLVEWLASNAQHLKAYQGEDVSMGIWMAAVGPRKYQELRRSLRLRLDRTLTRHVNVVHVHNEHSTDGLEISVLVFLTFSPTHQYETLIMFTCPLYARSVIGLIHTPAL</sequence>
<evidence type="ECO:0000256" key="2">
    <source>
        <dbReference type="ARBA" id="ARBA00004323"/>
    </source>
</evidence>
<comment type="caution">
    <text evidence="19">The sequence shown here is derived from an EMBL/GenBank/DDBJ whole genome shotgun (WGS) entry which is preliminary data.</text>
</comment>
<keyword evidence="5" id="KW-0328">Glycosyltransferase</keyword>
<name>A0ABQ8M5F6_LABRO</name>
<dbReference type="EMBL" id="JACTAM010000013">
    <property type="protein sequence ID" value="KAI2658131.1"/>
    <property type="molecule type" value="Genomic_DNA"/>
</dbReference>
<evidence type="ECO:0000256" key="18">
    <source>
        <dbReference type="SAM" id="Phobius"/>
    </source>
</evidence>
<keyword evidence="7 18" id="KW-0812">Transmembrane</keyword>
<dbReference type="InterPro" id="IPR002659">
    <property type="entry name" value="Glyco_trans_31"/>
</dbReference>
<dbReference type="Pfam" id="PF01762">
    <property type="entry name" value="Galactosyl_T"/>
    <property type="match status" value="1"/>
</dbReference>
<keyword evidence="20" id="KW-1185">Reference proteome</keyword>
<comment type="catalytic activity">
    <reaction evidence="17">
        <text>3-O-(N-acetyl-beta-D-glucosaminyl-(1-&gt;4)-alpha-D-mannosyl)-L-threonyl-[protein] + UDP-N-acetyl-alpha-D-galactosamine = 3-O-[beta-D-GalNAc-(1-&gt;3)-beta-D-GlcNAc-(1-&gt;4)-alpha-D-Man]-L-Thr-[protein] + UDP + H(+)</text>
        <dbReference type="Rhea" id="RHEA:37667"/>
        <dbReference type="Rhea" id="RHEA-COMP:13308"/>
        <dbReference type="Rhea" id="RHEA-COMP:13618"/>
        <dbReference type="ChEBI" id="CHEBI:15378"/>
        <dbReference type="ChEBI" id="CHEBI:58223"/>
        <dbReference type="ChEBI" id="CHEBI:67138"/>
        <dbReference type="ChEBI" id="CHEBI:136709"/>
        <dbReference type="ChEBI" id="CHEBI:137540"/>
        <dbReference type="EC" id="2.4.1.313"/>
    </reaction>
</comment>
<evidence type="ECO:0000256" key="5">
    <source>
        <dbReference type="ARBA" id="ARBA00022676"/>
    </source>
</evidence>
<evidence type="ECO:0000313" key="19">
    <source>
        <dbReference type="EMBL" id="KAI2658131.1"/>
    </source>
</evidence>
<keyword evidence="9" id="KW-0735">Signal-anchor</keyword>
<keyword evidence="8" id="KW-0256">Endoplasmic reticulum</keyword>
<dbReference type="PANTHER" id="PTHR11214">
    <property type="entry name" value="BETA-1,3-N-ACETYLGLUCOSAMINYLTRANSFERASE"/>
    <property type="match status" value="1"/>
</dbReference>
<evidence type="ECO:0000256" key="11">
    <source>
        <dbReference type="ARBA" id="ARBA00023034"/>
    </source>
</evidence>
<dbReference type="Gene3D" id="3.90.550.50">
    <property type="match status" value="1"/>
</dbReference>
<evidence type="ECO:0000256" key="16">
    <source>
        <dbReference type="ARBA" id="ARBA00042712"/>
    </source>
</evidence>
<evidence type="ECO:0000313" key="20">
    <source>
        <dbReference type="Proteomes" id="UP000830375"/>
    </source>
</evidence>
<evidence type="ECO:0000256" key="15">
    <source>
        <dbReference type="ARBA" id="ARBA00040432"/>
    </source>
</evidence>
<evidence type="ECO:0000256" key="6">
    <source>
        <dbReference type="ARBA" id="ARBA00022679"/>
    </source>
</evidence>
<keyword evidence="11" id="KW-0333">Golgi apparatus</keyword>
<evidence type="ECO:0000256" key="4">
    <source>
        <dbReference type="ARBA" id="ARBA00008661"/>
    </source>
</evidence>
<gene>
    <name evidence="19" type="ORF">H4Q32_009614</name>
</gene>
<proteinExistence type="inferred from homology"/>
<evidence type="ECO:0000256" key="12">
    <source>
        <dbReference type="ARBA" id="ARBA00023136"/>
    </source>
</evidence>
<evidence type="ECO:0000256" key="3">
    <source>
        <dbReference type="ARBA" id="ARBA00004922"/>
    </source>
</evidence>
<keyword evidence="6" id="KW-0808">Transferase</keyword>
<comment type="pathway">
    <text evidence="3">Protein modification; protein glycosylation.</text>
</comment>
<evidence type="ECO:0000256" key="14">
    <source>
        <dbReference type="ARBA" id="ARBA00039104"/>
    </source>
</evidence>
<keyword evidence="10 18" id="KW-1133">Transmembrane helix</keyword>
<evidence type="ECO:0000256" key="7">
    <source>
        <dbReference type="ARBA" id="ARBA00022692"/>
    </source>
</evidence>
<evidence type="ECO:0000256" key="8">
    <source>
        <dbReference type="ARBA" id="ARBA00022824"/>
    </source>
</evidence>
<organism evidence="19 20">
    <name type="scientific">Labeo rohita</name>
    <name type="common">Indian major carp</name>
    <name type="synonym">Cyprinus rohita</name>
    <dbReference type="NCBI Taxonomy" id="84645"/>
    <lineage>
        <taxon>Eukaryota</taxon>
        <taxon>Metazoa</taxon>
        <taxon>Chordata</taxon>
        <taxon>Craniata</taxon>
        <taxon>Vertebrata</taxon>
        <taxon>Euteleostomi</taxon>
        <taxon>Actinopterygii</taxon>
        <taxon>Neopterygii</taxon>
        <taxon>Teleostei</taxon>
        <taxon>Ostariophysi</taxon>
        <taxon>Cypriniformes</taxon>
        <taxon>Cyprinidae</taxon>
        <taxon>Labeoninae</taxon>
        <taxon>Labeonini</taxon>
        <taxon>Labeo</taxon>
    </lineage>
</organism>
<dbReference type="EC" id="2.4.1.313" evidence="14"/>
<dbReference type="Proteomes" id="UP000830375">
    <property type="component" value="Unassembled WGS sequence"/>
</dbReference>
<evidence type="ECO:0000256" key="9">
    <source>
        <dbReference type="ARBA" id="ARBA00022968"/>
    </source>
</evidence>